<evidence type="ECO:0000256" key="4">
    <source>
        <dbReference type="ARBA" id="ARBA00022692"/>
    </source>
</evidence>
<evidence type="ECO:0000256" key="3">
    <source>
        <dbReference type="ARBA" id="ARBA00022475"/>
    </source>
</evidence>
<keyword evidence="3" id="KW-1003">Cell membrane</keyword>
<dbReference type="InterPro" id="IPR000515">
    <property type="entry name" value="MetI-like"/>
</dbReference>
<evidence type="ECO:0000313" key="9">
    <source>
        <dbReference type="EMBL" id="MEZ0492077.1"/>
    </source>
</evidence>
<evidence type="ECO:0000256" key="2">
    <source>
        <dbReference type="ARBA" id="ARBA00022448"/>
    </source>
</evidence>
<gene>
    <name evidence="9" type="ORF">AB2L28_07485</name>
</gene>
<keyword evidence="6 7" id="KW-0472">Membrane</keyword>
<dbReference type="EMBL" id="JBGGTQ010000003">
    <property type="protein sequence ID" value="MEZ0492077.1"/>
    <property type="molecule type" value="Genomic_DNA"/>
</dbReference>
<keyword evidence="5 7" id="KW-1133">Transmembrane helix</keyword>
<feature type="transmembrane region" description="Helical" evidence="7">
    <location>
        <begin position="237"/>
        <end position="263"/>
    </location>
</feature>
<dbReference type="SUPFAM" id="SSF161098">
    <property type="entry name" value="MetI-like"/>
    <property type="match status" value="1"/>
</dbReference>
<name>A0ABV4I081_9ACTN</name>
<dbReference type="PANTHER" id="PTHR43163:SF3">
    <property type="entry name" value="PEPTIDE ABC TRANSPORTER PERMEASE PROTEIN"/>
    <property type="match status" value="1"/>
</dbReference>
<keyword evidence="4 7" id="KW-0812">Transmembrane</keyword>
<comment type="subcellular location">
    <subcellularLocation>
        <location evidence="1 7">Cell membrane</location>
        <topology evidence="1 7">Multi-pass membrane protein</topology>
    </subcellularLocation>
</comment>
<evidence type="ECO:0000259" key="8">
    <source>
        <dbReference type="PROSITE" id="PS50928"/>
    </source>
</evidence>
<accession>A0ABV4I081</accession>
<dbReference type="Gene3D" id="1.10.3720.10">
    <property type="entry name" value="MetI-like"/>
    <property type="match status" value="1"/>
</dbReference>
<feature type="transmembrane region" description="Helical" evidence="7">
    <location>
        <begin position="183"/>
        <end position="202"/>
    </location>
</feature>
<comment type="caution">
    <text evidence="9">The sequence shown here is derived from an EMBL/GenBank/DDBJ whole genome shotgun (WGS) entry which is preliminary data.</text>
</comment>
<keyword evidence="2 7" id="KW-0813">Transport</keyword>
<feature type="transmembrane region" description="Helical" evidence="7">
    <location>
        <begin position="101"/>
        <end position="124"/>
    </location>
</feature>
<keyword evidence="10" id="KW-1185">Reference proteome</keyword>
<dbReference type="Pfam" id="PF19300">
    <property type="entry name" value="BPD_transp_1_N"/>
    <property type="match status" value="1"/>
</dbReference>
<dbReference type="RefSeq" id="WP_370718125.1">
    <property type="nucleotide sequence ID" value="NZ_JBGGTQ010000003.1"/>
</dbReference>
<organism evidence="9 10">
    <name type="scientific">Kineococcus mangrovi</name>
    <dbReference type="NCBI Taxonomy" id="1660183"/>
    <lineage>
        <taxon>Bacteria</taxon>
        <taxon>Bacillati</taxon>
        <taxon>Actinomycetota</taxon>
        <taxon>Actinomycetes</taxon>
        <taxon>Kineosporiales</taxon>
        <taxon>Kineosporiaceae</taxon>
        <taxon>Kineococcus</taxon>
    </lineage>
</organism>
<feature type="transmembrane region" description="Helical" evidence="7">
    <location>
        <begin position="136"/>
        <end position="163"/>
    </location>
</feature>
<dbReference type="PANTHER" id="PTHR43163">
    <property type="entry name" value="DIPEPTIDE TRANSPORT SYSTEM PERMEASE PROTEIN DPPB-RELATED"/>
    <property type="match status" value="1"/>
</dbReference>
<comment type="similarity">
    <text evidence="7">Belongs to the binding-protein-dependent transport system permease family.</text>
</comment>
<proteinExistence type="inferred from homology"/>
<dbReference type="Proteomes" id="UP001566476">
    <property type="component" value="Unassembled WGS sequence"/>
</dbReference>
<evidence type="ECO:0000313" key="10">
    <source>
        <dbReference type="Proteomes" id="UP001566476"/>
    </source>
</evidence>
<feature type="domain" description="ABC transmembrane type-1" evidence="8">
    <location>
        <begin position="97"/>
        <end position="306"/>
    </location>
</feature>
<dbReference type="Pfam" id="PF00528">
    <property type="entry name" value="BPD_transp_1"/>
    <property type="match status" value="1"/>
</dbReference>
<evidence type="ECO:0000256" key="1">
    <source>
        <dbReference type="ARBA" id="ARBA00004651"/>
    </source>
</evidence>
<feature type="transmembrane region" description="Helical" evidence="7">
    <location>
        <begin position="283"/>
        <end position="309"/>
    </location>
</feature>
<sequence>MSWVRLLLGRVLGAAGVLLALSVLVFAATDVLPGDVVARLAGPTATAGERAGIRTELGLDRPVAVRYRDWATDTLRGDLGTSFVGGRPVAEVLAARLPASALLAALSLVLATAVAVAAGLSAGMRPGSATDRLVSTVARVVVGVPEFLAATVLLLVLATWAGWFPRVSLVPLGSSPVADPRVLVLPVLSLSLTAAAVGVRMVRASVVDVVTTPYVDAARLAGVRGWRLGLRHVLPGAVAPLVQVVAVTAVGSLGGAVVVETLFDYPGIGRELQQAVLNRDVPLVQGTVLALSAAGLVVLLVGDVVARVLDPRAGSSR</sequence>
<evidence type="ECO:0000256" key="5">
    <source>
        <dbReference type="ARBA" id="ARBA00022989"/>
    </source>
</evidence>
<dbReference type="CDD" id="cd06261">
    <property type="entry name" value="TM_PBP2"/>
    <property type="match status" value="1"/>
</dbReference>
<evidence type="ECO:0000256" key="7">
    <source>
        <dbReference type="RuleBase" id="RU363032"/>
    </source>
</evidence>
<dbReference type="InterPro" id="IPR035906">
    <property type="entry name" value="MetI-like_sf"/>
</dbReference>
<dbReference type="InterPro" id="IPR045621">
    <property type="entry name" value="BPD_transp_1_N"/>
</dbReference>
<protein>
    <submittedName>
        <fullName evidence="9">ABC transporter permease</fullName>
    </submittedName>
</protein>
<dbReference type="PROSITE" id="PS50928">
    <property type="entry name" value="ABC_TM1"/>
    <property type="match status" value="1"/>
</dbReference>
<evidence type="ECO:0000256" key="6">
    <source>
        <dbReference type="ARBA" id="ARBA00023136"/>
    </source>
</evidence>
<reference evidence="9 10" key="1">
    <citation type="submission" date="2024-07" db="EMBL/GenBank/DDBJ databases">
        <authorList>
            <person name="Thanompreechachai J."/>
            <person name="Duangmal K."/>
        </authorList>
    </citation>
    <scope>NUCLEOTIDE SEQUENCE [LARGE SCALE GENOMIC DNA]</scope>
    <source>
        <strain evidence="9 10">TBRC 1896</strain>
    </source>
</reference>